<protein>
    <recommendedName>
        <fullName evidence="3">histidine kinase</fullName>
        <ecNumber evidence="3">2.7.13.3</ecNumber>
    </recommendedName>
</protein>
<dbReference type="SUPFAM" id="SSF47384">
    <property type="entry name" value="Homodimeric domain of signal transducing histidine kinase"/>
    <property type="match status" value="1"/>
</dbReference>
<dbReference type="Pfam" id="PF00512">
    <property type="entry name" value="HisKA"/>
    <property type="match status" value="1"/>
</dbReference>
<keyword evidence="4" id="KW-1003">Cell membrane</keyword>
<evidence type="ECO:0000256" key="3">
    <source>
        <dbReference type="ARBA" id="ARBA00012438"/>
    </source>
</evidence>
<dbReference type="Proteomes" id="UP001317705">
    <property type="component" value="Chromosome"/>
</dbReference>
<feature type="domain" description="Histidine kinase" evidence="16">
    <location>
        <begin position="247"/>
        <end position="461"/>
    </location>
</feature>
<comment type="catalytic activity">
    <reaction evidence="1">
        <text>ATP + protein L-histidine = ADP + protein N-phospho-L-histidine.</text>
        <dbReference type="EC" id="2.7.13.3"/>
    </reaction>
</comment>
<dbReference type="EC" id="2.7.13.3" evidence="3"/>
<name>A0ABM8EHX0_9BACT</name>
<evidence type="ECO:0000256" key="12">
    <source>
        <dbReference type="ARBA" id="ARBA00023012"/>
    </source>
</evidence>
<proteinExistence type="predicted"/>
<evidence type="ECO:0000259" key="16">
    <source>
        <dbReference type="PROSITE" id="PS50109"/>
    </source>
</evidence>
<evidence type="ECO:0000256" key="1">
    <source>
        <dbReference type="ARBA" id="ARBA00000085"/>
    </source>
</evidence>
<evidence type="ECO:0000313" key="19">
    <source>
        <dbReference type="Proteomes" id="UP001317705"/>
    </source>
</evidence>
<dbReference type="CDD" id="cd06225">
    <property type="entry name" value="HAMP"/>
    <property type="match status" value="1"/>
</dbReference>
<keyword evidence="7 15" id="KW-0812">Transmembrane</keyword>
<dbReference type="InterPro" id="IPR050398">
    <property type="entry name" value="HssS/ArlS-like"/>
</dbReference>
<dbReference type="GO" id="GO:0016301">
    <property type="term" value="F:kinase activity"/>
    <property type="evidence" value="ECO:0007669"/>
    <property type="project" value="UniProtKB-KW"/>
</dbReference>
<dbReference type="Gene3D" id="3.30.565.10">
    <property type="entry name" value="Histidine kinase-like ATPase, C-terminal domain"/>
    <property type="match status" value="1"/>
</dbReference>
<feature type="domain" description="HAMP" evidence="17">
    <location>
        <begin position="184"/>
        <end position="239"/>
    </location>
</feature>
<dbReference type="SMART" id="SM00387">
    <property type="entry name" value="HATPase_c"/>
    <property type="match status" value="1"/>
</dbReference>
<evidence type="ECO:0000256" key="14">
    <source>
        <dbReference type="SAM" id="Coils"/>
    </source>
</evidence>
<dbReference type="InterPro" id="IPR003594">
    <property type="entry name" value="HATPase_dom"/>
</dbReference>
<dbReference type="Pfam" id="PF02518">
    <property type="entry name" value="HATPase_c"/>
    <property type="match status" value="1"/>
</dbReference>
<feature type="transmembrane region" description="Helical" evidence="15">
    <location>
        <begin position="164"/>
        <end position="184"/>
    </location>
</feature>
<comment type="subcellular location">
    <subcellularLocation>
        <location evidence="2">Cell membrane</location>
        <topology evidence="2">Multi-pass membrane protein</topology>
    </subcellularLocation>
</comment>
<dbReference type="PANTHER" id="PTHR45528:SF1">
    <property type="entry name" value="SENSOR HISTIDINE KINASE CPXA"/>
    <property type="match status" value="1"/>
</dbReference>
<keyword evidence="11 15" id="KW-1133">Transmembrane helix</keyword>
<evidence type="ECO:0000256" key="7">
    <source>
        <dbReference type="ARBA" id="ARBA00022692"/>
    </source>
</evidence>
<dbReference type="PRINTS" id="PR00344">
    <property type="entry name" value="BCTRLSENSOR"/>
</dbReference>
<evidence type="ECO:0000256" key="8">
    <source>
        <dbReference type="ARBA" id="ARBA00022741"/>
    </source>
</evidence>
<evidence type="ECO:0000256" key="11">
    <source>
        <dbReference type="ARBA" id="ARBA00022989"/>
    </source>
</evidence>
<dbReference type="InterPro" id="IPR003661">
    <property type="entry name" value="HisK_dim/P_dom"/>
</dbReference>
<dbReference type="EMBL" id="AP027151">
    <property type="protein sequence ID" value="BDV42088.1"/>
    <property type="molecule type" value="Genomic_DNA"/>
</dbReference>
<keyword evidence="14" id="KW-0175">Coiled coil</keyword>
<gene>
    <name evidence="18" type="primary">cpxA</name>
    <name evidence="18" type="ORF">GURASL_10110</name>
</gene>
<dbReference type="Pfam" id="PF00672">
    <property type="entry name" value="HAMP"/>
    <property type="match status" value="1"/>
</dbReference>
<evidence type="ECO:0000256" key="15">
    <source>
        <dbReference type="SAM" id="Phobius"/>
    </source>
</evidence>
<dbReference type="InterPro" id="IPR036097">
    <property type="entry name" value="HisK_dim/P_sf"/>
</dbReference>
<dbReference type="Gene3D" id="1.10.8.500">
    <property type="entry name" value="HAMP domain in histidine kinase"/>
    <property type="match status" value="1"/>
</dbReference>
<evidence type="ECO:0000256" key="13">
    <source>
        <dbReference type="ARBA" id="ARBA00023136"/>
    </source>
</evidence>
<evidence type="ECO:0000256" key="9">
    <source>
        <dbReference type="ARBA" id="ARBA00022777"/>
    </source>
</evidence>
<dbReference type="SUPFAM" id="SSF55874">
    <property type="entry name" value="ATPase domain of HSP90 chaperone/DNA topoisomerase II/histidine kinase"/>
    <property type="match status" value="1"/>
</dbReference>
<evidence type="ECO:0000256" key="5">
    <source>
        <dbReference type="ARBA" id="ARBA00022553"/>
    </source>
</evidence>
<keyword evidence="10" id="KW-0067">ATP-binding</keyword>
<evidence type="ECO:0000256" key="10">
    <source>
        <dbReference type="ARBA" id="ARBA00022840"/>
    </source>
</evidence>
<organism evidence="18 19">
    <name type="scientific">Geotalea uraniireducens</name>
    <dbReference type="NCBI Taxonomy" id="351604"/>
    <lineage>
        <taxon>Bacteria</taxon>
        <taxon>Pseudomonadati</taxon>
        <taxon>Thermodesulfobacteriota</taxon>
        <taxon>Desulfuromonadia</taxon>
        <taxon>Geobacterales</taxon>
        <taxon>Geobacteraceae</taxon>
        <taxon>Geotalea</taxon>
    </lineage>
</organism>
<dbReference type="CDD" id="cd00082">
    <property type="entry name" value="HisKA"/>
    <property type="match status" value="1"/>
</dbReference>
<dbReference type="InterPro" id="IPR004358">
    <property type="entry name" value="Sig_transdc_His_kin-like_C"/>
</dbReference>
<evidence type="ECO:0000256" key="2">
    <source>
        <dbReference type="ARBA" id="ARBA00004651"/>
    </source>
</evidence>
<dbReference type="Gene3D" id="1.10.287.130">
    <property type="match status" value="1"/>
</dbReference>
<keyword evidence="13 15" id="KW-0472">Membrane</keyword>
<keyword evidence="12" id="KW-0902">Two-component regulatory system</keyword>
<dbReference type="SMART" id="SM00304">
    <property type="entry name" value="HAMP"/>
    <property type="match status" value="1"/>
</dbReference>
<dbReference type="InterPro" id="IPR005467">
    <property type="entry name" value="His_kinase_dom"/>
</dbReference>
<sequence>MRTMFVKLFFWFWLAMTLSGTVFFVLAVSMQNGPLAEHRRHIVEERRRMFSEALALYGNNAVAAYERGGDVLAGGTDIRGRHPETWGFLFAGDGRPLTHLNIPPAVSEAVQRAVQKGGGEMTAGNGMLVMTLPVTSSQGKHYIAAAELPGIPAWKKFSPFRRDFVYRLAIYFVVGGVVCYGLAWRLTAPIRRLRAAAQRLAAGDLSARVGAGSKNKGDEIADLGRDFDRMAERIEALLTSQKRLVRDISHELRSPLARLSVALGLARQHAAPAAENSLDRIEREAERLNEMIGEMLTLTLLEGGKEALGKERVELPALVEEVAADGHFEAEGHGRKVVVTRLESLTVLGDRELLRRALENVVRNAVRYTTAGTAVEIALDSDEQQGARIRVRDHGPGVPPGALTSIFRPFYRVADARDRQSGGTGIGLAITERAVSLHGGTVTADNAPDGGLVVEITLPLA</sequence>
<keyword evidence="9 18" id="KW-0418">Kinase</keyword>
<dbReference type="SUPFAM" id="SSF158472">
    <property type="entry name" value="HAMP domain-like"/>
    <property type="match status" value="1"/>
</dbReference>
<dbReference type="InterPro" id="IPR003660">
    <property type="entry name" value="HAMP_dom"/>
</dbReference>
<evidence type="ECO:0000259" key="17">
    <source>
        <dbReference type="PROSITE" id="PS50885"/>
    </source>
</evidence>
<feature type="coiled-coil region" evidence="14">
    <location>
        <begin position="271"/>
        <end position="298"/>
    </location>
</feature>
<keyword evidence="8" id="KW-0547">Nucleotide-binding</keyword>
<evidence type="ECO:0000256" key="6">
    <source>
        <dbReference type="ARBA" id="ARBA00022679"/>
    </source>
</evidence>
<dbReference type="PROSITE" id="PS50109">
    <property type="entry name" value="HIS_KIN"/>
    <property type="match status" value="1"/>
</dbReference>
<evidence type="ECO:0000313" key="18">
    <source>
        <dbReference type="EMBL" id="BDV42088.1"/>
    </source>
</evidence>
<reference evidence="18 19" key="1">
    <citation type="submission" date="2022-12" db="EMBL/GenBank/DDBJ databases">
        <title>Polyphasic characterization of Geotalea uranireducens NIT-SL11 newly isolated from a complex of sewage sludge and microbially reduced graphene oxide.</title>
        <authorList>
            <person name="Xie L."/>
            <person name="Yoshida N."/>
            <person name="Meng L."/>
        </authorList>
    </citation>
    <scope>NUCLEOTIDE SEQUENCE [LARGE SCALE GENOMIC DNA]</scope>
    <source>
        <strain evidence="18 19">NIT-SL11</strain>
    </source>
</reference>
<accession>A0ABM8EHX0</accession>
<dbReference type="SMART" id="SM00388">
    <property type="entry name" value="HisKA"/>
    <property type="match status" value="1"/>
</dbReference>
<keyword evidence="5" id="KW-0597">Phosphoprotein</keyword>
<keyword evidence="6" id="KW-0808">Transferase</keyword>
<dbReference type="InterPro" id="IPR036890">
    <property type="entry name" value="HATPase_C_sf"/>
</dbReference>
<dbReference type="PROSITE" id="PS50885">
    <property type="entry name" value="HAMP"/>
    <property type="match status" value="1"/>
</dbReference>
<dbReference type="PANTHER" id="PTHR45528">
    <property type="entry name" value="SENSOR HISTIDINE KINASE CPXA"/>
    <property type="match status" value="1"/>
</dbReference>
<keyword evidence="19" id="KW-1185">Reference proteome</keyword>
<evidence type="ECO:0000256" key="4">
    <source>
        <dbReference type="ARBA" id="ARBA00022475"/>
    </source>
</evidence>
<dbReference type="RefSeq" id="WP_282002318.1">
    <property type="nucleotide sequence ID" value="NZ_AP027151.1"/>
</dbReference>